<dbReference type="InterPro" id="IPR058163">
    <property type="entry name" value="LysR-type_TF_proteobact-type"/>
</dbReference>
<dbReference type="InterPro" id="IPR036390">
    <property type="entry name" value="WH_DNA-bd_sf"/>
</dbReference>
<dbReference type="PANTHER" id="PTHR30537">
    <property type="entry name" value="HTH-TYPE TRANSCRIPTIONAL REGULATOR"/>
    <property type="match status" value="1"/>
</dbReference>
<dbReference type="RefSeq" id="WP_017455540.1">
    <property type="nucleotide sequence ID" value="NZ_CP008956.1"/>
</dbReference>
<evidence type="ECO:0000256" key="4">
    <source>
        <dbReference type="ARBA" id="ARBA00023163"/>
    </source>
</evidence>
<dbReference type="GO" id="GO:0003700">
    <property type="term" value="F:DNA-binding transcription factor activity"/>
    <property type="evidence" value="ECO:0007669"/>
    <property type="project" value="InterPro"/>
</dbReference>
<dbReference type="GO" id="GO:0043565">
    <property type="term" value="F:sequence-specific DNA binding"/>
    <property type="evidence" value="ECO:0007669"/>
    <property type="project" value="TreeGrafter"/>
</dbReference>
<dbReference type="InterPro" id="IPR036388">
    <property type="entry name" value="WH-like_DNA-bd_sf"/>
</dbReference>
<accession>A0A6M3ZY70</accession>
<dbReference type="InterPro" id="IPR000847">
    <property type="entry name" value="LysR_HTH_N"/>
</dbReference>
<dbReference type="AlphaFoldDB" id="A0A6M3ZY70"/>
<dbReference type="NCBIfam" id="NF008352">
    <property type="entry name" value="PRK11139.1"/>
    <property type="match status" value="1"/>
</dbReference>
<evidence type="ECO:0000256" key="2">
    <source>
        <dbReference type="ARBA" id="ARBA00023015"/>
    </source>
</evidence>
<dbReference type="PROSITE" id="PS50931">
    <property type="entry name" value="HTH_LYSR"/>
    <property type="match status" value="1"/>
</dbReference>
<dbReference type="EMBL" id="CP008956">
    <property type="protein sequence ID" value="QJQ02472.1"/>
    <property type="molecule type" value="Genomic_DNA"/>
</dbReference>
<dbReference type="GO" id="GO:0006351">
    <property type="term" value="P:DNA-templated transcription"/>
    <property type="evidence" value="ECO:0007669"/>
    <property type="project" value="TreeGrafter"/>
</dbReference>
<evidence type="ECO:0000313" key="7">
    <source>
        <dbReference type="Proteomes" id="UP000501648"/>
    </source>
</evidence>
<keyword evidence="4" id="KW-0804">Transcription</keyword>
<gene>
    <name evidence="6" type="ORF">C798_20235</name>
</gene>
<dbReference type="FunFam" id="1.10.10.10:FF:000038">
    <property type="entry name" value="Glycine cleavage system transcriptional activator"/>
    <property type="match status" value="1"/>
</dbReference>
<protein>
    <submittedName>
        <fullName evidence="6">Transcriptional regulator GcvA</fullName>
    </submittedName>
</protein>
<dbReference type="Gene3D" id="3.40.190.10">
    <property type="entry name" value="Periplasmic binding protein-like II"/>
    <property type="match status" value="2"/>
</dbReference>
<dbReference type="Pfam" id="PF00126">
    <property type="entry name" value="HTH_1"/>
    <property type="match status" value="1"/>
</dbReference>
<evidence type="ECO:0000256" key="1">
    <source>
        <dbReference type="ARBA" id="ARBA00009437"/>
    </source>
</evidence>
<name>A0A6M3ZY70_9BURK</name>
<dbReference type="PANTHER" id="PTHR30537:SF74">
    <property type="entry name" value="HTH-TYPE TRANSCRIPTIONAL REGULATOR TRPI"/>
    <property type="match status" value="1"/>
</dbReference>
<dbReference type="SUPFAM" id="SSF46785">
    <property type="entry name" value="Winged helix' DNA-binding domain"/>
    <property type="match status" value="1"/>
</dbReference>
<dbReference type="Gene3D" id="1.10.10.10">
    <property type="entry name" value="Winged helix-like DNA-binding domain superfamily/Winged helix DNA-binding domain"/>
    <property type="match status" value="1"/>
</dbReference>
<feature type="domain" description="HTH lysR-type" evidence="5">
    <location>
        <begin position="7"/>
        <end position="64"/>
    </location>
</feature>
<evidence type="ECO:0000256" key="3">
    <source>
        <dbReference type="ARBA" id="ARBA00023125"/>
    </source>
</evidence>
<dbReference type="CDD" id="cd08432">
    <property type="entry name" value="PBP2_GcdR_TrpI_HvrB_AmpR_like"/>
    <property type="match status" value="1"/>
</dbReference>
<keyword evidence="3" id="KW-0238">DNA-binding</keyword>
<dbReference type="SUPFAM" id="SSF53850">
    <property type="entry name" value="Periplasmic binding protein-like II"/>
    <property type="match status" value="1"/>
</dbReference>
<organism evidence="6 7">
    <name type="scientific">Herbaspirillum rubrisubalbicans Os34</name>
    <dbReference type="NCBI Taxonomy" id="1235827"/>
    <lineage>
        <taxon>Bacteria</taxon>
        <taxon>Pseudomonadati</taxon>
        <taxon>Pseudomonadota</taxon>
        <taxon>Betaproteobacteria</taxon>
        <taxon>Burkholderiales</taxon>
        <taxon>Oxalobacteraceae</taxon>
        <taxon>Herbaspirillum</taxon>
    </lineage>
</organism>
<evidence type="ECO:0000313" key="6">
    <source>
        <dbReference type="EMBL" id="QJQ02472.1"/>
    </source>
</evidence>
<proteinExistence type="inferred from homology"/>
<keyword evidence="2" id="KW-0805">Transcription regulation</keyword>
<dbReference type="InterPro" id="IPR005119">
    <property type="entry name" value="LysR_subst-bd"/>
</dbReference>
<sequence>MTARKLPSLHALRAFEAAARHLSFTLAAQELHVTQGAVSHQIKALEEQLGRPLFDRLPNQLRLTRPGQAYLAALSEAFDRIERATALLNAAQLGQRLAISSSPNFSAKWLVPRLADFTRLHPSLELRVEQDERHVNFVREDIDAAIRYGIGPWPGLSCKRLADEFMLPVSAPSRAGTLTVRTVTQSTLLHIHDRQAWNDWLAPRGVPTSELARLPGIVFNHESAAIDAAILGQGVALARWSLVTHALREGRLIAPFASFDAGVLLEQAYWLVCPEERTGEENISVFLSWLQRCFAADRELLKELSRA</sequence>
<dbReference type="Proteomes" id="UP000501648">
    <property type="component" value="Chromosome"/>
</dbReference>
<comment type="similarity">
    <text evidence="1">Belongs to the LysR transcriptional regulatory family.</text>
</comment>
<dbReference type="Pfam" id="PF03466">
    <property type="entry name" value="LysR_substrate"/>
    <property type="match status" value="1"/>
</dbReference>
<evidence type="ECO:0000259" key="5">
    <source>
        <dbReference type="PROSITE" id="PS50931"/>
    </source>
</evidence>
<dbReference type="PRINTS" id="PR00039">
    <property type="entry name" value="HTHLYSR"/>
</dbReference>
<reference evidence="6 7" key="1">
    <citation type="journal article" date="2012" name="J. Bacteriol.">
        <title>Genome sequence of the pathogenic Herbaspirillum seropedicae strain Os34, isolated from rice roots.</title>
        <authorList>
            <person name="Ye W."/>
            <person name="Ye S."/>
            <person name="Liu J."/>
            <person name="Chang S."/>
            <person name="Chen M."/>
            <person name="Zhu B."/>
            <person name="Guo L."/>
            <person name="An Q."/>
        </authorList>
    </citation>
    <scope>NUCLEOTIDE SEQUENCE [LARGE SCALE GENOMIC DNA]</scope>
    <source>
        <strain evidence="6 7">Os34</strain>
    </source>
</reference>